<comment type="similarity">
    <text evidence="4">Belongs to the tetraspanin (TM4SF) family.</text>
</comment>
<evidence type="ECO:0000256" key="3">
    <source>
        <dbReference type="ARBA" id="ARBA00004651"/>
    </source>
</evidence>
<dbReference type="WBParaSite" id="TREG1_48280.1">
    <property type="protein sequence ID" value="TREG1_48280.1"/>
    <property type="gene ID" value="TREG1_48280"/>
</dbReference>
<evidence type="ECO:0000256" key="11">
    <source>
        <dbReference type="ARBA" id="ARBA00023157"/>
    </source>
</evidence>
<protein>
    <recommendedName>
        <fullName evidence="13">Tetraspanin-33</fullName>
    </recommendedName>
</protein>
<comment type="subcellular location">
    <subcellularLocation>
        <location evidence="2">Cell junction</location>
        <location evidence="2">Adherens junction</location>
    </subcellularLocation>
    <subcellularLocation>
        <location evidence="3">Cell membrane</location>
        <topology evidence="3">Multi-pass membrane protein</topology>
    </subcellularLocation>
    <subcellularLocation>
        <location evidence="1">Cytoplasm</location>
    </subcellularLocation>
</comment>
<evidence type="ECO:0000256" key="10">
    <source>
        <dbReference type="ARBA" id="ARBA00023136"/>
    </source>
</evidence>
<reference evidence="15" key="1">
    <citation type="submission" date="2022-06" db="EMBL/GenBank/DDBJ databases">
        <authorList>
            <person name="Berger JAMES D."/>
            <person name="Berger JAMES D."/>
        </authorList>
    </citation>
    <scope>NUCLEOTIDE SEQUENCE [LARGE SCALE GENOMIC DNA]</scope>
</reference>
<dbReference type="GO" id="GO:0005886">
    <property type="term" value="C:plasma membrane"/>
    <property type="evidence" value="ECO:0007669"/>
    <property type="project" value="UniProtKB-SubCell"/>
</dbReference>
<evidence type="ECO:0000256" key="12">
    <source>
        <dbReference type="ARBA" id="ARBA00023180"/>
    </source>
</evidence>
<dbReference type="PANTHER" id="PTHR19282">
    <property type="entry name" value="TETRASPANIN"/>
    <property type="match status" value="1"/>
</dbReference>
<organism evidence="15 16">
    <name type="scientific">Trichobilharzia regenti</name>
    <name type="common">Nasal bird schistosome</name>
    <dbReference type="NCBI Taxonomy" id="157069"/>
    <lineage>
        <taxon>Eukaryota</taxon>
        <taxon>Metazoa</taxon>
        <taxon>Spiralia</taxon>
        <taxon>Lophotrochozoa</taxon>
        <taxon>Platyhelminthes</taxon>
        <taxon>Trematoda</taxon>
        <taxon>Digenea</taxon>
        <taxon>Strigeidida</taxon>
        <taxon>Schistosomatoidea</taxon>
        <taxon>Schistosomatidae</taxon>
        <taxon>Trichobilharzia</taxon>
    </lineage>
</organism>
<evidence type="ECO:0000256" key="4">
    <source>
        <dbReference type="ARBA" id="ARBA00006840"/>
    </source>
</evidence>
<feature type="transmembrane region" description="Helical" evidence="14">
    <location>
        <begin position="21"/>
        <end position="47"/>
    </location>
</feature>
<keyword evidence="8" id="KW-0965">Cell junction</keyword>
<keyword evidence="5" id="KW-1003">Cell membrane</keyword>
<dbReference type="GO" id="GO:0065003">
    <property type="term" value="P:protein-containing complex assembly"/>
    <property type="evidence" value="ECO:0007669"/>
    <property type="project" value="UniProtKB-ARBA"/>
</dbReference>
<keyword evidence="10 14" id="KW-0472">Membrane</keyword>
<sequence>MGHRYHRRFAGRISYINQWVKYSLCLANFIFLTIGAVFLVVGVIAFVESGGIPWKSNIGALQWLFNLTVICIGFGVITLFVSSAGFVGSLRENSCLLKFYYSVLTILFLTEVICCVLFFVYRDSALRKLEDLIRTTFLTQYREIGFEDTTNFMDFIQRELNCCGPKSYLDWTANRYFSCSNSNVSPEACGVPYSCCRQMNNINVNVINTSCGFGVQKLTSTAASRLVWTTGCVQALVNVVEVNIVPFACGVSGIAVLQLLAILLAKTLHTQISDQLRLINQVIYYQLNLYSMLQTKMPLFQKKFSVPKFPARKASSLTNLSHLGSTTRSQEFSTDFGPIKTRLSGRDLVFRNGQWIIEGENAGLEESVNSAQIGRETFRIKKENHQLIEENNLLKLKIDILLDMLAETTAEVHLQENEIENLRNTLHKKPNTIQVS</sequence>
<dbReference type="AlphaFoldDB" id="A0AA85JRE0"/>
<dbReference type="CDD" id="cd07429">
    <property type="entry name" value="Cby_like"/>
    <property type="match status" value="1"/>
</dbReference>
<evidence type="ECO:0000313" key="16">
    <source>
        <dbReference type="WBParaSite" id="TREG1_48280.1"/>
    </source>
</evidence>
<dbReference type="GO" id="GO:0051604">
    <property type="term" value="P:protein maturation"/>
    <property type="evidence" value="ECO:0007669"/>
    <property type="project" value="UniProtKB-ARBA"/>
</dbReference>
<dbReference type="GO" id="GO:0046930">
    <property type="term" value="C:pore complex"/>
    <property type="evidence" value="ECO:0007669"/>
    <property type="project" value="UniProtKB-ARBA"/>
</dbReference>
<evidence type="ECO:0000256" key="8">
    <source>
        <dbReference type="ARBA" id="ARBA00022949"/>
    </source>
</evidence>
<dbReference type="PANTHER" id="PTHR19282:SF431">
    <property type="entry name" value="TETRASPANIN 26A, ISOFORM B-RELATED"/>
    <property type="match status" value="1"/>
</dbReference>
<dbReference type="InterPro" id="IPR018499">
    <property type="entry name" value="Tetraspanin/Peripherin"/>
</dbReference>
<dbReference type="GO" id="GO:0005737">
    <property type="term" value="C:cytoplasm"/>
    <property type="evidence" value="ECO:0007669"/>
    <property type="project" value="UniProtKB-SubCell"/>
</dbReference>
<dbReference type="Pfam" id="PF14645">
    <property type="entry name" value="Chibby"/>
    <property type="match status" value="1"/>
</dbReference>
<dbReference type="InterPro" id="IPR008952">
    <property type="entry name" value="Tetraspanin_EC2_sf"/>
</dbReference>
<accession>A0AA85JRE0</accession>
<keyword evidence="11" id="KW-1015">Disulfide bond</keyword>
<keyword evidence="9 14" id="KW-1133">Transmembrane helix</keyword>
<evidence type="ECO:0000256" key="13">
    <source>
        <dbReference type="ARBA" id="ARBA00040369"/>
    </source>
</evidence>
<keyword evidence="12" id="KW-0325">Glycoprotein</keyword>
<name>A0AA85JRE0_TRIRE</name>
<evidence type="ECO:0000256" key="9">
    <source>
        <dbReference type="ARBA" id="ARBA00022989"/>
    </source>
</evidence>
<dbReference type="InterPro" id="IPR028118">
    <property type="entry name" value="Chibby_fam"/>
</dbReference>
<feature type="transmembrane region" description="Helical" evidence="14">
    <location>
        <begin position="67"/>
        <end position="87"/>
    </location>
</feature>
<feature type="transmembrane region" description="Helical" evidence="14">
    <location>
        <begin position="99"/>
        <end position="121"/>
    </location>
</feature>
<evidence type="ECO:0000256" key="1">
    <source>
        <dbReference type="ARBA" id="ARBA00004496"/>
    </source>
</evidence>
<dbReference type="Proteomes" id="UP000050795">
    <property type="component" value="Unassembled WGS sequence"/>
</dbReference>
<evidence type="ECO:0000313" key="15">
    <source>
        <dbReference type="Proteomes" id="UP000050795"/>
    </source>
</evidence>
<dbReference type="SUPFAM" id="SSF48652">
    <property type="entry name" value="Tetraspanin"/>
    <property type="match status" value="1"/>
</dbReference>
<proteinExistence type="inferred from homology"/>
<dbReference type="GO" id="GO:0005912">
    <property type="term" value="C:adherens junction"/>
    <property type="evidence" value="ECO:0007669"/>
    <property type="project" value="UniProtKB-SubCell"/>
</dbReference>
<reference evidence="16" key="2">
    <citation type="submission" date="2023-11" db="UniProtKB">
        <authorList>
            <consortium name="WormBaseParasite"/>
        </authorList>
    </citation>
    <scope>IDENTIFICATION</scope>
</reference>
<keyword evidence="15" id="KW-1185">Reference proteome</keyword>
<evidence type="ECO:0000256" key="14">
    <source>
        <dbReference type="SAM" id="Phobius"/>
    </source>
</evidence>
<keyword evidence="6" id="KW-0963">Cytoplasm</keyword>
<dbReference type="Pfam" id="PF00335">
    <property type="entry name" value="Tetraspanin"/>
    <property type="match status" value="1"/>
</dbReference>
<evidence type="ECO:0000256" key="7">
    <source>
        <dbReference type="ARBA" id="ARBA00022692"/>
    </source>
</evidence>
<dbReference type="GO" id="GO:0019899">
    <property type="term" value="F:enzyme binding"/>
    <property type="evidence" value="ECO:0007669"/>
    <property type="project" value="UniProtKB-ARBA"/>
</dbReference>
<evidence type="ECO:0000256" key="6">
    <source>
        <dbReference type="ARBA" id="ARBA00022490"/>
    </source>
</evidence>
<evidence type="ECO:0000256" key="5">
    <source>
        <dbReference type="ARBA" id="ARBA00022475"/>
    </source>
</evidence>
<keyword evidence="7 14" id="KW-0812">Transmembrane</keyword>
<dbReference type="PRINTS" id="PR00259">
    <property type="entry name" value="TMFOUR"/>
</dbReference>
<dbReference type="FunFam" id="1.10.1450.10:FF:000007">
    <property type="entry name" value="Tetraspanin"/>
    <property type="match status" value="1"/>
</dbReference>
<dbReference type="GO" id="GO:0072659">
    <property type="term" value="P:protein localization to plasma membrane"/>
    <property type="evidence" value="ECO:0007669"/>
    <property type="project" value="UniProtKB-ARBA"/>
</dbReference>
<evidence type="ECO:0000256" key="2">
    <source>
        <dbReference type="ARBA" id="ARBA00004536"/>
    </source>
</evidence>
<dbReference type="Gene3D" id="1.10.1450.10">
    <property type="entry name" value="Tetraspanin"/>
    <property type="match status" value="1"/>
</dbReference>